<evidence type="ECO:0000313" key="1">
    <source>
        <dbReference type="EMBL" id="XBS08476.1"/>
    </source>
</evidence>
<name>A0AAU7NLK7_PEDPE</name>
<reference evidence="1" key="2">
    <citation type="submission" date="2024-05" db="EMBL/GenBank/DDBJ databases">
        <authorList>
            <person name="Chen H."/>
        </authorList>
    </citation>
    <scope>NUCLEOTIDE SEQUENCE</scope>
    <source>
        <strain evidence="1">CGMCC 7049</strain>
    </source>
</reference>
<dbReference type="EMBL" id="CP157400">
    <property type="protein sequence ID" value="XBS08476.1"/>
    <property type="molecule type" value="Genomic_DNA"/>
</dbReference>
<protein>
    <submittedName>
        <fullName evidence="1">ArpU family phage packaging/lysis transcriptional regulator</fullName>
    </submittedName>
</protein>
<dbReference type="AlphaFoldDB" id="A0AAU7NLK7"/>
<dbReference type="NCBIfam" id="TIGR01637">
    <property type="entry name" value="phage_arpU"/>
    <property type="match status" value="1"/>
</dbReference>
<gene>
    <name evidence="1" type="ORF">BB06_00520</name>
</gene>
<dbReference type="InterPro" id="IPR006524">
    <property type="entry name" value="ArpU-like"/>
</dbReference>
<reference evidence="1" key="1">
    <citation type="submission" date="2014-02" db="EMBL/GenBank/DDBJ databases">
        <authorList>
            <person name="Zhao D."/>
            <person name="Dong X."/>
            <person name="Li Y."/>
            <person name="Lv L."/>
            <person name="Zhao D."/>
            <person name="Gao Y."/>
            <person name="Wang Y."/>
            <person name="Li Y."/>
        </authorList>
    </citation>
    <scope>NUCLEOTIDE SEQUENCE</scope>
    <source>
        <strain evidence="1">CGMCC 7049</strain>
    </source>
</reference>
<dbReference type="RefSeq" id="WP_256891498.1">
    <property type="nucleotide sequence ID" value="NZ_CP157400.1"/>
</dbReference>
<organism evidence="1">
    <name type="scientific">Pediococcus pentosaceus CGMCC 7049</name>
    <dbReference type="NCBI Taxonomy" id="1460385"/>
    <lineage>
        <taxon>Bacteria</taxon>
        <taxon>Bacillati</taxon>
        <taxon>Bacillota</taxon>
        <taxon>Bacilli</taxon>
        <taxon>Lactobacillales</taxon>
        <taxon>Lactobacillaceae</taxon>
        <taxon>Pediococcus</taxon>
    </lineage>
</organism>
<accession>A0AAU7NLK7</accession>
<dbReference type="Gene3D" id="1.20.140.160">
    <property type="match status" value="1"/>
</dbReference>
<dbReference type="InterPro" id="IPR013324">
    <property type="entry name" value="RNA_pol_sigma_r3/r4-like"/>
</dbReference>
<sequence length="141" mass="16398">MLLLEINHKATIKQVKRFFEKDFQTLQNMAHVSYLDIKSPTLSDLPNKSVTSNGIDSKMNNYMYAIEILAKIKEALAGIRENKRKFIEYRYFKCLTWYEIGELTGYGRSRGREILNSGLIEFAYAFVDTEDLRVIKKNGSQ</sequence>
<dbReference type="SUPFAM" id="SSF88659">
    <property type="entry name" value="Sigma3 and sigma4 domains of RNA polymerase sigma factors"/>
    <property type="match status" value="1"/>
</dbReference>
<proteinExistence type="predicted"/>